<name>G0AIK0_COLFT</name>
<reference evidence="1 2" key="4">
    <citation type="journal article" date="2010" name="Environ. Microbiol.">
        <title>The bacterial genus Collimonas: mycophagy, weathering and other adaptive solutions to life in oligotrophic soil environments.</title>
        <authorList>
            <person name="Leveau J.H."/>
            <person name="Uroz S."/>
            <person name="de Boer W."/>
        </authorList>
    </citation>
    <scope>NUCLEOTIDE SEQUENCE [LARGE SCALE GENOMIC DNA]</scope>
    <source>
        <strain evidence="1 2">Ter331</strain>
    </source>
</reference>
<dbReference type="EMBL" id="CP002745">
    <property type="protein sequence ID" value="AEK60783.1"/>
    <property type="molecule type" value="Genomic_DNA"/>
</dbReference>
<dbReference type="STRING" id="1005048.CFU_0951"/>
<dbReference type="KEGG" id="cfu:CFU_0951"/>
<dbReference type="Gene3D" id="2.40.160.20">
    <property type="match status" value="1"/>
</dbReference>
<proteinExistence type="predicted"/>
<dbReference type="HOGENOM" id="CLU_118488_0_0_4"/>
<sequence length="199" mass="22720">MQVHANWADAYVKIASELNHDNRIFIHRKPMRTLTRWRETTILLACTALIPVSSHAEQGELFGWIENQPISETWLNAGFYSYHFNRDKGLNNSNLGFGAEYRFSTVASATAGRFYNSDREYSNYIGVYYQPVHVGPVRLGFVAGGFNGYPKMRRGDWFLAAIPVASYEYKNVGLNLAVIPSYKDRLYGALSFQLKIKVF</sequence>
<organism evidence="1 2">
    <name type="scientific">Collimonas fungivorans (strain Ter331)</name>
    <dbReference type="NCBI Taxonomy" id="1005048"/>
    <lineage>
        <taxon>Bacteria</taxon>
        <taxon>Pseudomonadati</taxon>
        <taxon>Pseudomonadota</taxon>
        <taxon>Betaproteobacteria</taxon>
        <taxon>Burkholderiales</taxon>
        <taxon>Oxalobacteraceae</taxon>
        <taxon>Collimonas</taxon>
    </lineage>
</organism>
<protein>
    <submittedName>
        <fullName evidence="1">Uncharacterized protein</fullName>
    </submittedName>
</protein>
<reference evidence="1 2" key="2">
    <citation type="journal article" date="2006" name="J. Microbiol. Methods">
        <title>Genomic flank-sequencing of plasposon insertion sites for rapid identification of functional genes.</title>
        <authorList>
            <person name="Leveau J.H."/>
            <person name="Gerards S."/>
            <person name="Fritsche K."/>
            <person name="Zondag G."/>
            <person name="van Veen J.A."/>
        </authorList>
    </citation>
    <scope>NUCLEOTIDE SEQUENCE [LARGE SCALE GENOMIC DNA]</scope>
    <source>
        <strain evidence="1 2">Ter331</strain>
    </source>
</reference>
<reference evidence="1 2" key="1">
    <citation type="journal article" date="2004" name="Environ. Microbiol.">
        <title>Phylogeny-function analysis of (meta)genomic libraries: screening for expression of ribosomal RNA genes by large-insert library fluorescent in situ hybridization (LIL-FISH).</title>
        <authorList>
            <person name="Leveau J.H."/>
            <person name="Gerards S."/>
            <person name="de Boer W."/>
            <person name="van Veen J.A."/>
        </authorList>
    </citation>
    <scope>NUCLEOTIDE SEQUENCE [LARGE SCALE GENOMIC DNA]</scope>
    <source>
        <strain evidence="1 2">Ter331</strain>
    </source>
</reference>
<gene>
    <name evidence="1" type="ordered locus">CFU_0951</name>
</gene>
<evidence type="ECO:0000313" key="2">
    <source>
        <dbReference type="Proteomes" id="UP000008392"/>
    </source>
</evidence>
<reference evidence="2" key="6">
    <citation type="submission" date="2011-05" db="EMBL/GenBank/DDBJ databases">
        <title>Complete sequence of Collimonas fungivorans Ter331.</title>
        <authorList>
            <person name="Leveau J.H."/>
        </authorList>
    </citation>
    <scope>NUCLEOTIDE SEQUENCE [LARGE SCALE GENOMIC DNA]</scope>
    <source>
        <strain evidence="2">Ter331</strain>
    </source>
</reference>
<reference evidence="1 2" key="3">
    <citation type="journal article" date="2008" name="FEMS Microbiol. Ecol.">
        <title>Identification and characterization of genes underlying chitinolysis in Collimonas fungivorans Ter331.</title>
        <authorList>
            <person name="Fritsche K."/>
            <person name="de Boer W."/>
            <person name="Gerards S."/>
            <person name="van den Berg M."/>
            <person name="van Veen J.A."/>
            <person name="Leveau J.H."/>
        </authorList>
    </citation>
    <scope>NUCLEOTIDE SEQUENCE [LARGE SCALE GENOMIC DNA]</scope>
    <source>
        <strain evidence="1 2">Ter331</strain>
    </source>
</reference>
<reference evidence="1 2" key="5">
    <citation type="journal article" date="2011" name="ISME J.">
        <title>Dual transcriptional profiling of a bacterial/fungal confrontation: Collimonas fungivorans versus Aspergillus niger.</title>
        <authorList>
            <person name="Mela F."/>
            <person name="Fritsche K."/>
            <person name="de Boer W."/>
            <person name="van Veen J.A."/>
            <person name="de Graaff L.H."/>
            <person name="van den Berg M."/>
            <person name="Leveau J.H."/>
        </authorList>
    </citation>
    <scope>NUCLEOTIDE SEQUENCE [LARGE SCALE GENOMIC DNA]</scope>
    <source>
        <strain evidence="1 2">Ter331</strain>
    </source>
</reference>
<dbReference type="Proteomes" id="UP000008392">
    <property type="component" value="Chromosome"/>
</dbReference>
<accession>G0AIK0</accession>
<keyword evidence="2" id="KW-1185">Reference proteome</keyword>
<dbReference type="eggNOG" id="ENOG5032WPE">
    <property type="taxonomic scope" value="Bacteria"/>
</dbReference>
<evidence type="ECO:0000313" key="1">
    <source>
        <dbReference type="EMBL" id="AEK60783.1"/>
    </source>
</evidence>
<dbReference type="AlphaFoldDB" id="G0AIK0"/>